<feature type="signal peptide" evidence="1">
    <location>
        <begin position="1"/>
        <end position="24"/>
    </location>
</feature>
<proteinExistence type="predicted"/>
<dbReference type="Proteomes" id="UP000014760">
    <property type="component" value="Unassembled WGS sequence"/>
</dbReference>
<dbReference type="EnsemblMetazoa" id="CapteT219552">
    <property type="protein sequence ID" value="CapteP219552"/>
    <property type="gene ID" value="CapteG219552"/>
</dbReference>
<reference evidence="3" key="3">
    <citation type="submission" date="2015-06" db="UniProtKB">
        <authorList>
            <consortium name="EnsemblMetazoa"/>
        </authorList>
    </citation>
    <scope>IDENTIFICATION</scope>
</reference>
<name>R7VEQ6_CAPTE</name>
<protein>
    <recommendedName>
        <fullName evidence="5">TGF-beta propeptide domain-containing protein</fullName>
    </recommendedName>
</protein>
<feature type="chain" id="PRO_5008789022" description="TGF-beta propeptide domain-containing protein" evidence="1">
    <location>
        <begin position="25"/>
        <end position="151"/>
    </location>
</feature>
<evidence type="ECO:0000313" key="4">
    <source>
        <dbReference type="Proteomes" id="UP000014760"/>
    </source>
</evidence>
<sequence>MDHIALAVLCGFCLLLSQLSTSSAAPARHNRHRGHHSDDESENEVRLTLVLDRDGQLVGDDAAFIDPSALLNEPAPVRRQKRDASSPMSGSELADLVLASEDLSAGERRTRRSAAWWMHAVVQLCNNNRRMCRRIEVDEGSLHMRIRLEEF</sequence>
<reference evidence="4" key="1">
    <citation type="submission" date="2012-12" db="EMBL/GenBank/DDBJ databases">
        <authorList>
            <person name="Hellsten U."/>
            <person name="Grimwood J."/>
            <person name="Chapman J.A."/>
            <person name="Shapiro H."/>
            <person name="Aerts A."/>
            <person name="Otillar R.P."/>
            <person name="Terry A.Y."/>
            <person name="Boore J.L."/>
            <person name="Simakov O."/>
            <person name="Marletaz F."/>
            <person name="Cho S.-J."/>
            <person name="Edsinger-Gonzales E."/>
            <person name="Havlak P."/>
            <person name="Kuo D.-H."/>
            <person name="Larsson T."/>
            <person name="Lv J."/>
            <person name="Arendt D."/>
            <person name="Savage R."/>
            <person name="Osoegawa K."/>
            <person name="de Jong P."/>
            <person name="Lindberg D.R."/>
            <person name="Seaver E.C."/>
            <person name="Weisblat D.A."/>
            <person name="Putnam N.H."/>
            <person name="Grigoriev I.V."/>
            <person name="Rokhsar D.S."/>
        </authorList>
    </citation>
    <scope>NUCLEOTIDE SEQUENCE</scope>
    <source>
        <strain evidence="4">I ESC-2004</strain>
    </source>
</reference>
<keyword evidence="1" id="KW-0732">Signal</keyword>
<dbReference type="AlphaFoldDB" id="R7VEQ6"/>
<keyword evidence="4" id="KW-1185">Reference proteome</keyword>
<evidence type="ECO:0000313" key="3">
    <source>
        <dbReference type="EnsemblMetazoa" id="CapteP219552"/>
    </source>
</evidence>
<evidence type="ECO:0000256" key="1">
    <source>
        <dbReference type="SAM" id="SignalP"/>
    </source>
</evidence>
<dbReference type="EMBL" id="KB292570">
    <property type="protein sequence ID" value="ELU17323.1"/>
    <property type="molecule type" value="Genomic_DNA"/>
</dbReference>
<accession>R7VEQ6</accession>
<reference evidence="2 4" key="2">
    <citation type="journal article" date="2013" name="Nature">
        <title>Insights into bilaterian evolution from three spiralian genomes.</title>
        <authorList>
            <person name="Simakov O."/>
            <person name="Marletaz F."/>
            <person name="Cho S.J."/>
            <person name="Edsinger-Gonzales E."/>
            <person name="Havlak P."/>
            <person name="Hellsten U."/>
            <person name="Kuo D.H."/>
            <person name="Larsson T."/>
            <person name="Lv J."/>
            <person name="Arendt D."/>
            <person name="Savage R."/>
            <person name="Osoegawa K."/>
            <person name="de Jong P."/>
            <person name="Grimwood J."/>
            <person name="Chapman J.A."/>
            <person name="Shapiro H."/>
            <person name="Aerts A."/>
            <person name="Otillar R.P."/>
            <person name="Terry A.Y."/>
            <person name="Boore J.L."/>
            <person name="Grigoriev I.V."/>
            <person name="Lindberg D.R."/>
            <person name="Seaver E.C."/>
            <person name="Weisblat D.A."/>
            <person name="Putnam N.H."/>
            <person name="Rokhsar D.S."/>
        </authorList>
    </citation>
    <scope>NUCLEOTIDE SEQUENCE</scope>
    <source>
        <strain evidence="2 4">I ESC-2004</strain>
    </source>
</reference>
<gene>
    <name evidence="2" type="ORF">CAPTEDRAFT_219552</name>
</gene>
<evidence type="ECO:0008006" key="5">
    <source>
        <dbReference type="Google" id="ProtNLM"/>
    </source>
</evidence>
<dbReference type="HOGENOM" id="CLU_1733202_0_0_1"/>
<evidence type="ECO:0000313" key="2">
    <source>
        <dbReference type="EMBL" id="ELU17323.1"/>
    </source>
</evidence>
<organism evidence="2">
    <name type="scientific">Capitella teleta</name>
    <name type="common">Polychaete worm</name>
    <dbReference type="NCBI Taxonomy" id="283909"/>
    <lineage>
        <taxon>Eukaryota</taxon>
        <taxon>Metazoa</taxon>
        <taxon>Spiralia</taxon>
        <taxon>Lophotrochozoa</taxon>
        <taxon>Annelida</taxon>
        <taxon>Polychaeta</taxon>
        <taxon>Sedentaria</taxon>
        <taxon>Scolecida</taxon>
        <taxon>Capitellidae</taxon>
        <taxon>Capitella</taxon>
    </lineage>
</organism>
<dbReference type="EMBL" id="AMQN01004084">
    <property type="status" value="NOT_ANNOTATED_CDS"/>
    <property type="molecule type" value="Genomic_DNA"/>
</dbReference>